<reference evidence="2 13" key="7">
    <citation type="submission" date="2020-06" db="EMBL/GenBank/DDBJ databases">
        <title>Whole-genome sequencing of blaNDM-5 positive Escherichia coli isolated from a Japanese patient with no history of travel abroad.</title>
        <authorList>
            <person name="Ito Y."/>
            <person name="Aoki K."/>
            <person name="Nakayama N."/>
            <person name="Ohtsuka M."/>
            <person name="Ota M."/>
            <person name="Kaneko N."/>
            <person name="Yoshida M."/>
            <person name="Ishii Y."/>
            <person name="Tateda K."/>
            <person name="Matsuse H."/>
        </authorList>
    </citation>
    <scope>NUCLEOTIDE SEQUENCE [LARGE SCALE GENOMIC DNA]</scope>
    <source>
        <strain evidence="2 13">TUM18780</strain>
        <plasmid evidence="2">pMTY18780-3</plasmid>
        <plasmid evidence="13">pmty18780-3 dna</plasmid>
    </source>
</reference>
<evidence type="ECO:0000313" key="9">
    <source>
        <dbReference type="EMBL" id="MJL94209.1"/>
    </source>
</evidence>
<evidence type="ECO:0000313" key="7">
    <source>
        <dbReference type="EMBL" id="MDO2731753.1"/>
    </source>
</evidence>
<dbReference type="Gene3D" id="1.10.260.40">
    <property type="entry name" value="lambda repressor-like DNA-binding domains"/>
    <property type="match status" value="1"/>
</dbReference>
<geneLocation type="plasmid" evidence="13">
    <name>pmty18780-3 dna</name>
</geneLocation>
<evidence type="ECO:0000313" key="2">
    <source>
        <dbReference type="EMBL" id="BCG39727.1"/>
    </source>
</evidence>
<reference evidence="5" key="6">
    <citation type="submission" date="2020-01" db="EMBL/GenBank/DDBJ databases">
        <authorList>
            <consortium name="NCBI Pathogen Detection Project"/>
        </authorList>
    </citation>
    <scope>NUCLEOTIDE SEQUENCE</scope>
    <source>
        <strain evidence="5">C0382</strain>
        <strain evidence="6">EC00605</strain>
    </source>
</reference>
<evidence type="ECO:0000313" key="5">
    <source>
        <dbReference type="EMBL" id="HAH7771111.1"/>
    </source>
</evidence>
<proteinExistence type="predicted"/>
<reference evidence="4 14" key="5">
    <citation type="submission" date="2019-12" db="EMBL/GenBank/DDBJ databases">
        <authorList>
            <consortium name="NARMS: The National Antimicrobial Resistance Monitoring System"/>
        </authorList>
    </citation>
    <scope>NUCLEOTIDE SEQUENCE [LARGE SCALE GENOMIC DNA]</scope>
    <source>
        <strain evidence="8 11">CVM N17EC0276</strain>
        <strain evidence="4 14">CVM N19EC0189</strain>
    </source>
</reference>
<organism evidence="9">
    <name type="scientific">Escherichia coli</name>
    <dbReference type="NCBI Taxonomy" id="562"/>
    <lineage>
        <taxon>Bacteria</taxon>
        <taxon>Pseudomonadati</taxon>
        <taxon>Pseudomonadota</taxon>
        <taxon>Gammaproteobacteria</taxon>
        <taxon>Enterobacterales</taxon>
        <taxon>Enterobacteriaceae</taxon>
        <taxon>Escherichia</taxon>
    </lineage>
</organism>
<dbReference type="Proteomes" id="UP000509260">
    <property type="component" value="Plasmid pMTY18780-3"/>
</dbReference>
<name>A0A0K5IZQ8_ECOLX</name>
<dbReference type="Proteomes" id="UP000567387">
    <property type="component" value="Unassembled WGS sequence"/>
</dbReference>
<evidence type="ECO:0000313" key="14">
    <source>
        <dbReference type="Proteomes" id="UP000534496"/>
    </source>
</evidence>
<protein>
    <submittedName>
        <fullName evidence="2 7">Transcriptional regulator</fullName>
    </submittedName>
    <submittedName>
        <fullName evidence="9">XRE family transcriptional regulator</fullName>
    </submittedName>
</protein>
<evidence type="ECO:0000313" key="4">
    <source>
        <dbReference type="EMBL" id="EFH3675366.1"/>
    </source>
</evidence>
<dbReference type="Proteomes" id="UP000288730">
    <property type="component" value="Unassembled WGS sequence"/>
</dbReference>
<dbReference type="EMBL" id="AASVQO010000015">
    <property type="protein sequence ID" value="EFH3675366.1"/>
    <property type="molecule type" value="Genomic_DNA"/>
</dbReference>
<evidence type="ECO:0000313" key="15">
    <source>
        <dbReference type="Proteomes" id="UP000567387"/>
    </source>
</evidence>
<dbReference type="EMBL" id="DABCJL010000015">
    <property type="protein sequence ID" value="HAH7771111.1"/>
    <property type="molecule type" value="Genomic_DNA"/>
</dbReference>
<dbReference type="Proteomes" id="UP000271175">
    <property type="component" value="Unassembled WGS sequence"/>
</dbReference>
<evidence type="ECO:0000313" key="3">
    <source>
        <dbReference type="EMBL" id="EFA8785751.1"/>
    </source>
</evidence>
<dbReference type="EMBL" id="AASCBU010000020">
    <property type="protein sequence ID" value="EFA8785751.1"/>
    <property type="molecule type" value="Genomic_DNA"/>
</dbReference>
<evidence type="ECO:0000313" key="13">
    <source>
        <dbReference type="Proteomes" id="UP000509260"/>
    </source>
</evidence>
<reference evidence="9" key="2">
    <citation type="submission" date="2018-06" db="EMBL/GenBank/DDBJ databases">
        <authorList>
            <person name="Ashton P.M."/>
            <person name="Dallman T."/>
            <person name="Nair S."/>
            <person name="De Pinna E."/>
            <person name="Peters T."/>
            <person name="Grant K."/>
        </authorList>
    </citation>
    <scope>NUCLEOTIDE SEQUENCE [LARGE SCALE GENOMIC DNA]</scope>
    <source>
        <strain evidence="9">462023</strain>
    </source>
</reference>
<reference evidence="3 15" key="3">
    <citation type="submission" date="2018-08" db="EMBL/GenBank/DDBJ databases">
        <authorList>
            <consortium name="PulseNet: The National Subtyping Network for Foodborne Disease Surveillance"/>
            <person name="Tarr C.L."/>
            <person name="Trees E."/>
            <person name="Katz L.S."/>
            <person name="Carleton-Romer H.A."/>
            <person name="Stroika S."/>
            <person name="Kucerova Z."/>
            <person name="Roache K.F."/>
            <person name="Sabol A.L."/>
            <person name="Besser J."/>
            <person name="Gerner-Smidt P."/>
        </authorList>
    </citation>
    <scope>NUCLEOTIDE SEQUENCE [LARGE SCALE GENOMIC DNA]</scope>
    <source>
        <strain evidence="3 15">PNUSAE011918</strain>
    </source>
</reference>
<dbReference type="GO" id="GO:0003677">
    <property type="term" value="F:DNA binding"/>
    <property type="evidence" value="ECO:0007669"/>
    <property type="project" value="InterPro"/>
</dbReference>
<reference evidence="5" key="1">
    <citation type="journal article" date="2018" name="Genome Biol.">
        <title>SKESA: strategic k-mer extension for scrupulous assemblies.</title>
        <authorList>
            <person name="Souvorov A."/>
            <person name="Agarwala R."/>
            <person name="Lipman D.J."/>
        </authorList>
    </citation>
    <scope>NUCLEOTIDE SEQUENCE [LARGE SCALE GENOMIC DNA]</scope>
    <source>
        <strain evidence="5">C0382</strain>
        <strain evidence="6">EC00605</strain>
    </source>
</reference>
<keyword evidence="2" id="KW-0614">Plasmid</keyword>
<dbReference type="EMBL" id="JAUKZB010000013">
    <property type="protein sequence ID" value="MDO2731753.1"/>
    <property type="molecule type" value="Genomic_DNA"/>
</dbReference>
<evidence type="ECO:0000313" key="6">
    <source>
        <dbReference type="EMBL" id="HAJ0998044.1"/>
    </source>
</evidence>
<evidence type="ECO:0000313" key="10">
    <source>
        <dbReference type="EMBL" id="RXD18285.1"/>
    </source>
</evidence>
<dbReference type="CDD" id="cd00093">
    <property type="entry name" value="HTH_XRE"/>
    <property type="match status" value="1"/>
</dbReference>
<dbReference type="PROSITE" id="PS50943">
    <property type="entry name" value="HTH_CROC1"/>
    <property type="match status" value="1"/>
</dbReference>
<dbReference type="EMBL" id="ROAL01000018">
    <property type="protein sequence ID" value="MIB62337.1"/>
    <property type="molecule type" value="Genomic_DNA"/>
</dbReference>
<reference evidence="7" key="8">
    <citation type="submission" date="2023-07" db="EMBL/GenBank/DDBJ databases">
        <title>High risk of intestinal colonization with ESBL-producing Escherichia coli among soldiers of military contingents in specific geographic regions.</title>
        <authorList>
            <person name="Literacka E."/>
        </authorList>
    </citation>
    <scope>NUCLEOTIDE SEQUENCE</scope>
    <source>
        <strain evidence="7">33</strain>
    </source>
</reference>
<gene>
    <name evidence="3" type="ORF">C2R31_003620</name>
    <name evidence="8" type="ORF">D9E49_18395</name>
    <name evidence="9" type="ORF">DNX30_15840</name>
    <name evidence="10" type="ORF">EPS76_00300</name>
    <name evidence="4" type="ORF">F9461_19425</name>
    <name evidence="5" type="ORF">HIE29_004635</name>
    <name evidence="6" type="ORF">HL601_21005</name>
    <name evidence="7" type="ORF">Q2V64_18700</name>
    <name evidence="2" type="ORF">TUM18780_48890</name>
</gene>
<reference evidence="10 12" key="4">
    <citation type="submission" date="2019-01" db="EMBL/GenBank/DDBJ databases">
        <title>Genomic analysis of febrile catheter-associated UTI E. coli isolates.</title>
        <authorList>
            <person name="Potter R."/>
            <person name="Zou Z."/>
            <person name="Henderson J."/>
            <person name="Dantas G."/>
        </authorList>
    </citation>
    <scope>NUCLEOTIDE SEQUENCE [LARGE SCALE GENOMIC DNA]</scope>
    <source>
        <strain evidence="10 12">29_CAASB</strain>
    </source>
</reference>
<dbReference type="Proteomes" id="UP000534496">
    <property type="component" value="Unassembled WGS sequence"/>
</dbReference>
<evidence type="ECO:0000313" key="12">
    <source>
        <dbReference type="Proteomes" id="UP000288730"/>
    </source>
</evidence>
<evidence type="ECO:0000313" key="8">
    <source>
        <dbReference type="EMBL" id="MIB62337.1"/>
    </source>
</evidence>
<dbReference type="InterPro" id="IPR010982">
    <property type="entry name" value="Lambda_DNA-bd_dom_sf"/>
</dbReference>
<dbReference type="Proteomes" id="UP000885382">
    <property type="component" value="Unassembled WGS sequence"/>
</dbReference>
<evidence type="ECO:0000259" key="1">
    <source>
        <dbReference type="PROSITE" id="PS50943"/>
    </source>
</evidence>
<dbReference type="AlphaFoldDB" id="A0A0K5IZQ8"/>
<feature type="domain" description="HTH cro/C1-type" evidence="1">
    <location>
        <begin position="26"/>
        <end position="72"/>
    </location>
</feature>
<dbReference type="EMBL" id="SCJN01000001">
    <property type="protein sequence ID" value="RXD18285.1"/>
    <property type="molecule type" value="Genomic_DNA"/>
</dbReference>
<dbReference type="Proteomes" id="UP001174465">
    <property type="component" value="Unassembled WGS sequence"/>
</dbReference>
<dbReference type="RefSeq" id="WP_001282577.1">
    <property type="nucleotide sequence ID" value="NZ_AP017612.1"/>
</dbReference>
<dbReference type="EMBL" id="DABGZR010000032">
    <property type="protein sequence ID" value="HAJ0998044.1"/>
    <property type="molecule type" value="Genomic_DNA"/>
</dbReference>
<dbReference type="Proteomes" id="UP000843571">
    <property type="component" value="Unassembled WGS sequence"/>
</dbReference>
<accession>A0A0K5IZQ8</accession>
<evidence type="ECO:0000313" key="11">
    <source>
        <dbReference type="Proteomes" id="UP000271175"/>
    </source>
</evidence>
<dbReference type="EMBL" id="RTJF01000017">
    <property type="protein sequence ID" value="MJL94209.1"/>
    <property type="molecule type" value="Genomic_DNA"/>
</dbReference>
<dbReference type="SUPFAM" id="SSF47413">
    <property type="entry name" value="lambda repressor-like DNA-binding domains"/>
    <property type="match status" value="1"/>
</dbReference>
<geneLocation type="plasmid" evidence="2">
    <name>pMTY18780-3</name>
</geneLocation>
<dbReference type="InterPro" id="IPR001387">
    <property type="entry name" value="Cro/C1-type_HTH"/>
</dbReference>
<sequence length="128" mass="14167">MSDNKIEFIESRYAAFIAGLIESSPMSQAQIARLIGYKNANNLSLIKSGKIPLPIDKVRPLALALGIEPSRLMMMVLEERQPELAAFLYKEGTAPLNEDEKQVLAAYNERFGKEKGASQKVVEAIKSL</sequence>
<dbReference type="EMBL" id="AP023200">
    <property type="protein sequence ID" value="BCG39727.1"/>
    <property type="molecule type" value="Genomic_DNA"/>
</dbReference>